<dbReference type="STRING" id="1071383.J7RPU4"/>
<comment type="subcellular location">
    <subcellularLocation>
        <location evidence="1">Nucleus</location>
    </subcellularLocation>
</comment>
<accession>J7RPU4</accession>
<evidence type="ECO:0000313" key="9">
    <source>
        <dbReference type="EMBL" id="CCK71768.1"/>
    </source>
</evidence>
<dbReference type="EMBL" id="HE978321">
    <property type="protein sequence ID" value="CCK71768.1"/>
    <property type="molecule type" value="Genomic_DNA"/>
</dbReference>
<feature type="compositionally biased region" description="Acidic residues" evidence="6">
    <location>
        <begin position="198"/>
        <end position="213"/>
    </location>
</feature>
<feature type="transmembrane region" description="Helical" evidence="7">
    <location>
        <begin position="288"/>
        <end position="311"/>
    </location>
</feature>
<keyword evidence="4" id="KW-0238">DNA-binding</keyword>
<dbReference type="KEGG" id="kng:KNAG_0H03540"/>
<keyword evidence="7" id="KW-0472">Membrane</keyword>
<evidence type="ECO:0000256" key="2">
    <source>
        <dbReference type="ARBA" id="ARBA00010840"/>
    </source>
</evidence>
<dbReference type="InterPro" id="IPR008721">
    <property type="entry name" value="ORC6_cyclin_first"/>
</dbReference>
<evidence type="ECO:0000256" key="4">
    <source>
        <dbReference type="ARBA" id="ARBA00023125"/>
    </source>
</evidence>
<feature type="domain" description="ORC6 first cyclin-like" evidence="8">
    <location>
        <begin position="23"/>
        <end position="107"/>
    </location>
</feature>
<evidence type="ECO:0000256" key="5">
    <source>
        <dbReference type="ARBA" id="ARBA00023242"/>
    </source>
</evidence>
<gene>
    <name evidence="9" type="primary">KNAG0H03540</name>
    <name evidence="9" type="ordered locus">KNAG_0H03540</name>
</gene>
<evidence type="ECO:0000256" key="6">
    <source>
        <dbReference type="SAM" id="MobiDB-lite"/>
    </source>
</evidence>
<evidence type="ECO:0000256" key="1">
    <source>
        <dbReference type="ARBA" id="ARBA00004123"/>
    </source>
</evidence>
<organism evidence="9 10">
    <name type="scientific">Huiozyma naganishii (strain ATCC MYA-139 / BCRC 22969 / CBS 8797 / KCTC 17520 / NBRC 10181 / NCYC 3082 / Yp74L-3)</name>
    <name type="common">Yeast</name>
    <name type="synonym">Kazachstania naganishii</name>
    <dbReference type="NCBI Taxonomy" id="1071383"/>
    <lineage>
        <taxon>Eukaryota</taxon>
        <taxon>Fungi</taxon>
        <taxon>Dikarya</taxon>
        <taxon>Ascomycota</taxon>
        <taxon>Saccharomycotina</taxon>
        <taxon>Saccharomycetes</taxon>
        <taxon>Saccharomycetales</taxon>
        <taxon>Saccharomycetaceae</taxon>
        <taxon>Huiozyma</taxon>
    </lineage>
</organism>
<keyword evidence="3" id="KW-0235">DNA replication</keyword>
<dbReference type="eggNOG" id="ENOG502QS52">
    <property type="taxonomic scope" value="Eukaryota"/>
</dbReference>
<proteinExistence type="inferred from homology"/>
<dbReference type="OMA" id="ARYHICA"/>
<keyword evidence="10" id="KW-1185">Reference proteome</keyword>
<dbReference type="GO" id="GO:0031261">
    <property type="term" value="C:DNA replication preinitiation complex"/>
    <property type="evidence" value="ECO:0007669"/>
    <property type="project" value="EnsemblFungi"/>
</dbReference>
<dbReference type="GO" id="GO:0003688">
    <property type="term" value="F:DNA replication origin binding"/>
    <property type="evidence" value="ECO:0007669"/>
    <property type="project" value="EnsemblFungi"/>
</dbReference>
<dbReference type="GO" id="GO:0005664">
    <property type="term" value="C:nuclear origin of replication recognition complex"/>
    <property type="evidence" value="ECO:0007669"/>
    <property type="project" value="EnsemblFungi"/>
</dbReference>
<keyword evidence="7" id="KW-1133">Transmembrane helix</keyword>
<sequence length="413" mass="47428">MSTQQVQRCVSEVLALDERTEIDWSQGQYKKLFNATSVLYRASLNKVVLKSDEETARAHICAIIACQKCVEKQSPGDPPLHYYFDRVPLEPRKIRTLLDVFRQNLSQCSPVKQIQWSPSPRKYAARRGPASRSNSGSPLKKNESFTAQDPQQLRRLLFPSSPPRSEEGTPVPYAPKGDTPSADVDSGSPVVRRKLAFEDEIEDEDVETDDNLDSESATPNLGFLTGLDAGRKVGKKRGRRPTHRSHIALANIKKKFARINSAEIIDLCNRFELPRDVTYSIIEQYTELAGYLVSAWQLLCGLVLHGVYVVFSEKRKRDPRIDHLLLKKMMFMMQTDNLEEVILCYTLVQELVVGQKWYRALQVKYNYFDGFGYEETLSKKLGSMLQSDKMLFTDEQYENWRRKVQQDMSLRDE</sequence>
<reference evidence="10" key="2">
    <citation type="submission" date="2012-08" db="EMBL/GenBank/DDBJ databases">
        <title>Genome sequence of Kazachstania naganishii.</title>
        <authorList>
            <person name="Gordon J.L."/>
            <person name="Armisen D."/>
            <person name="Proux-Wera E."/>
            <person name="OhEigeartaigh S.S."/>
            <person name="Byrne K.P."/>
            <person name="Wolfe K.H."/>
        </authorList>
    </citation>
    <scope>NUCLEOTIDE SEQUENCE [LARGE SCALE GENOMIC DNA]</scope>
    <source>
        <strain evidence="10">ATCC MYA-139 / BCRC 22969 / CBS 8797 / CCRC 22969 / KCTC 17520 / NBRC 10181 / NCYC 3082</strain>
    </source>
</reference>
<dbReference type="RefSeq" id="XP_022466013.1">
    <property type="nucleotide sequence ID" value="XM_022609636.1"/>
</dbReference>
<name>J7RPU4_HUIN7</name>
<dbReference type="Proteomes" id="UP000006310">
    <property type="component" value="Chromosome 8"/>
</dbReference>
<dbReference type="Pfam" id="PF05460">
    <property type="entry name" value="ORC6"/>
    <property type="match status" value="1"/>
</dbReference>
<evidence type="ECO:0000259" key="8">
    <source>
        <dbReference type="Pfam" id="PF05460"/>
    </source>
</evidence>
<dbReference type="InterPro" id="IPR016811">
    <property type="entry name" value="ORC6_fun"/>
</dbReference>
<reference evidence="9 10" key="1">
    <citation type="journal article" date="2011" name="Proc. Natl. Acad. Sci. U.S.A.">
        <title>Evolutionary erosion of yeast sex chromosomes by mating-type switching accidents.</title>
        <authorList>
            <person name="Gordon J.L."/>
            <person name="Armisen D."/>
            <person name="Proux-Wera E."/>
            <person name="Oheigeartaigh S.S."/>
            <person name="Byrne K.P."/>
            <person name="Wolfe K.H."/>
        </authorList>
    </citation>
    <scope>NUCLEOTIDE SEQUENCE [LARGE SCALE GENOMIC DNA]</scope>
    <source>
        <strain evidence="10">ATCC MYA-139 / BCRC 22969 / CBS 8797 / CCRC 22969 / KCTC 17520 / NBRC 10181 / NCYC 3082</strain>
    </source>
</reference>
<dbReference type="HOGENOM" id="CLU_660677_0_0_1"/>
<evidence type="ECO:0000256" key="3">
    <source>
        <dbReference type="ARBA" id="ARBA00022705"/>
    </source>
</evidence>
<dbReference type="GeneID" id="34527500"/>
<dbReference type="OrthoDB" id="5367324at2759"/>
<dbReference type="GO" id="GO:0006267">
    <property type="term" value="P:pre-replicative complex assembly involved in nuclear cell cycle DNA replication"/>
    <property type="evidence" value="ECO:0007669"/>
    <property type="project" value="EnsemblFungi"/>
</dbReference>
<protein>
    <recommendedName>
        <fullName evidence="8">ORC6 first cyclin-like domain-containing protein</fullName>
    </recommendedName>
</protein>
<dbReference type="AlphaFoldDB" id="J7RPU4"/>
<dbReference type="GO" id="GO:0005656">
    <property type="term" value="C:nuclear pre-replicative complex"/>
    <property type="evidence" value="ECO:0007669"/>
    <property type="project" value="EnsemblFungi"/>
</dbReference>
<dbReference type="GO" id="GO:0030466">
    <property type="term" value="P:silent mating-type cassette heterochromatin formation"/>
    <property type="evidence" value="ECO:0007669"/>
    <property type="project" value="EnsemblFungi"/>
</dbReference>
<keyword evidence="7" id="KW-0812">Transmembrane</keyword>
<dbReference type="PIRSF" id="PIRSF022941">
    <property type="entry name" value="ORC6_fun"/>
    <property type="match status" value="1"/>
</dbReference>
<evidence type="ECO:0000313" key="10">
    <source>
        <dbReference type="Proteomes" id="UP000006310"/>
    </source>
</evidence>
<dbReference type="GO" id="GO:0006270">
    <property type="term" value="P:DNA replication initiation"/>
    <property type="evidence" value="ECO:0007669"/>
    <property type="project" value="EnsemblFungi"/>
</dbReference>
<evidence type="ECO:0000256" key="7">
    <source>
        <dbReference type="SAM" id="Phobius"/>
    </source>
</evidence>
<comment type="similarity">
    <text evidence="2">Belongs to the ORC6 family.</text>
</comment>
<feature type="region of interest" description="Disordered" evidence="6">
    <location>
        <begin position="116"/>
        <end position="223"/>
    </location>
</feature>
<keyword evidence="5" id="KW-0539">Nucleus</keyword>